<evidence type="ECO:0000256" key="7">
    <source>
        <dbReference type="ARBA" id="ARBA00023136"/>
    </source>
</evidence>
<keyword evidence="7 9" id="KW-0472">Membrane</keyword>
<protein>
    <submittedName>
        <fullName evidence="10">Lipopolysaccharide export system permease protein LptG</fullName>
    </submittedName>
</protein>
<dbReference type="EMBL" id="LR217713">
    <property type="protein sequence ID" value="VFP82209.1"/>
    <property type="molecule type" value="Genomic_DNA"/>
</dbReference>
<dbReference type="Proteomes" id="UP000294441">
    <property type="component" value="Chromosome 1"/>
</dbReference>
<dbReference type="Pfam" id="PF03739">
    <property type="entry name" value="LptF_LptG"/>
    <property type="match status" value="1"/>
</dbReference>
<keyword evidence="5 9" id="KW-0812">Transmembrane</keyword>
<keyword evidence="6 9" id="KW-1133">Transmembrane helix</keyword>
<evidence type="ECO:0000256" key="9">
    <source>
        <dbReference type="SAM" id="Phobius"/>
    </source>
</evidence>
<evidence type="ECO:0000313" key="10">
    <source>
        <dbReference type="EMBL" id="VFP82209.1"/>
    </source>
</evidence>
<comment type="similarity">
    <text evidence="3">Belongs to the LptF/LptG family.</text>
</comment>
<organism evidence="10 11">
    <name type="scientific">Candidatus Erwinia haradaeae</name>
    <dbReference type="NCBI Taxonomy" id="1922217"/>
    <lineage>
        <taxon>Bacteria</taxon>
        <taxon>Pseudomonadati</taxon>
        <taxon>Pseudomonadota</taxon>
        <taxon>Gammaproteobacteria</taxon>
        <taxon>Enterobacterales</taxon>
        <taxon>Erwiniaceae</taxon>
        <taxon>Erwinia</taxon>
    </lineage>
</organism>
<dbReference type="InterPro" id="IPR030923">
    <property type="entry name" value="LptG"/>
</dbReference>
<name>A0A451D8N4_9GAMM</name>
<evidence type="ECO:0000256" key="6">
    <source>
        <dbReference type="ARBA" id="ARBA00022989"/>
    </source>
</evidence>
<dbReference type="GeneID" id="66304842"/>
<evidence type="ECO:0000313" key="11">
    <source>
        <dbReference type="Proteomes" id="UP000294441"/>
    </source>
</evidence>
<proteinExistence type="inferred from homology"/>
<dbReference type="PANTHER" id="PTHR33529:SF2">
    <property type="entry name" value="LIPOPOLYSACCHARIDE EXPORT SYSTEM PERMEASE PROTEIN LPTG"/>
    <property type="match status" value="1"/>
</dbReference>
<dbReference type="GO" id="GO:0055085">
    <property type="term" value="P:transmembrane transport"/>
    <property type="evidence" value="ECO:0007669"/>
    <property type="project" value="InterPro"/>
</dbReference>
<comment type="function">
    <text evidence="1">Part of the ABC transporter complex LptBFG involved in the translocation of lipopolysaccharide (LPS) from the inner membrane to the outer membrane.</text>
</comment>
<dbReference type="OrthoDB" id="9776227at2"/>
<accession>A0A451D8N4</accession>
<evidence type="ECO:0000256" key="4">
    <source>
        <dbReference type="ARBA" id="ARBA00022475"/>
    </source>
</evidence>
<feature type="transmembrane region" description="Helical" evidence="9">
    <location>
        <begin position="336"/>
        <end position="355"/>
    </location>
</feature>
<dbReference type="RefSeq" id="WP_157992803.1">
    <property type="nucleotide sequence ID" value="NZ_LR217713.1"/>
</dbReference>
<feature type="transmembrane region" description="Helical" evidence="9">
    <location>
        <begin position="12"/>
        <end position="31"/>
    </location>
</feature>
<dbReference type="PANTHER" id="PTHR33529">
    <property type="entry name" value="SLR0882 PROTEIN-RELATED"/>
    <property type="match status" value="1"/>
</dbReference>
<dbReference type="GO" id="GO:0043190">
    <property type="term" value="C:ATP-binding cassette (ABC) transporter complex"/>
    <property type="evidence" value="ECO:0007669"/>
    <property type="project" value="InterPro"/>
</dbReference>
<gene>
    <name evidence="10" type="primary">lptG</name>
    <name evidence="10" type="ORF">ERCICURV3402_567</name>
</gene>
<dbReference type="InterPro" id="IPR005495">
    <property type="entry name" value="LptG/LptF_permease"/>
</dbReference>
<evidence type="ECO:0000256" key="5">
    <source>
        <dbReference type="ARBA" id="ARBA00022692"/>
    </source>
</evidence>
<evidence type="ECO:0000256" key="3">
    <source>
        <dbReference type="ARBA" id="ARBA00007725"/>
    </source>
</evidence>
<evidence type="ECO:0000256" key="1">
    <source>
        <dbReference type="ARBA" id="ARBA00002265"/>
    </source>
</evidence>
<evidence type="ECO:0000256" key="2">
    <source>
        <dbReference type="ARBA" id="ARBA00004651"/>
    </source>
</evidence>
<evidence type="ECO:0000256" key="8">
    <source>
        <dbReference type="ARBA" id="ARBA00026081"/>
    </source>
</evidence>
<feature type="transmembrane region" description="Helical" evidence="9">
    <location>
        <begin position="277"/>
        <end position="295"/>
    </location>
</feature>
<feature type="transmembrane region" description="Helical" evidence="9">
    <location>
        <begin position="64"/>
        <end position="82"/>
    </location>
</feature>
<comment type="subcellular location">
    <subcellularLocation>
        <location evidence="2">Cell membrane</location>
        <topology evidence="2">Multi-pass membrane protein</topology>
    </subcellularLocation>
</comment>
<sequence length="359" mass="40286">MFGILDKYIGKTMYKMIMTTLFLLVSLSSMIKFFDQLRQTGKGGYTALSAFVYTLLTMPKDIEIFLPMATLLGVLIGLGSLVRHREIVVMQASGFTRIKITKSVIKTAIPLMLLSLAGGEFIAPQGEAIARTYRTDKLTNHSILTTKSGLWAKDNNDFIFIEHICNNKQLLGVSIYSLGYNHNLQNICYASSAIYDINKKVWDLKKVSQTNLADPHQIKNVQILNKEWRTSLTPDRLDLITLDPTTLSISGLYHYISFLKQSGQNSDLYQLNMWGKISQPLAVAVMMIMALSFIFGPLKNMSTTKQIVIGGGLGSAFYLINQIFRPLSLIYHIPPIPTVVLPSTIFFTISIVLLVKWKQ</sequence>
<dbReference type="AlphaFoldDB" id="A0A451D8N4"/>
<reference evidence="10 11" key="1">
    <citation type="submission" date="2019-02" db="EMBL/GenBank/DDBJ databases">
        <authorList>
            <person name="Manzano-Marin A."/>
            <person name="Manzano-Marin A."/>
        </authorList>
    </citation>
    <scope>NUCLEOTIDE SEQUENCE [LARGE SCALE GENOMIC DNA]</scope>
    <source>
        <strain evidence="10 11">ErCicurvipes</strain>
    </source>
</reference>
<comment type="subunit">
    <text evidence="8">Component of the lipopolysaccharide transport and assembly complex. The LptBFG transporter is composed of two ATP-binding proteins (LptB) and two transmembrane proteins (LptF and LptG).</text>
</comment>
<dbReference type="NCBIfam" id="TIGR04408">
    <property type="entry name" value="LptG_lptG"/>
    <property type="match status" value="1"/>
</dbReference>
<dbReference type="GO" id="GO:0015920">
    <property type="term" value="P:lipopolysaccharide transport"/>
    <property type="evidence" value="ECO:0007669"/>
    <property type="project" value="TreeGrafter"/>
</dbReference>
<keyword evidence="4" id="KW-1003">Cell membrane</keyword>
<feature type="transmembrane region" description="Helical" evidence="9">
    <location>
        <begin position="307"/>
        <end position="324"/>
    </location>
</feature>